<dbReference type="GO" id="GO:0090071">
    <property type="term" value="P:negative regulation of ribosome biogenesis"/>
    <property type="evidence" value="ECO:0007669"/>
    <property type="project" value="TreeGrafter"/>
</dbReference>
<evidence type="ECO:0000256" key="3">
    <source>
        <dbReference type="ARBA" id="ARBA00022528"/>
    </source>
</evidence>
<comment type="similarity">
    <text evidence="2">Belongs to the Iojap/RsfS family.</text>
</comment>
<proteinExistence type="inferred from homology"/>
<evidence type="ECO:0000313" key="9">
    <source>
        <dbReference type="Proteomes" id="UP001151287"/>
    </source>
</evidence>
<dbReference type="GO" id="GO:0017148">
    <property type="term" value="P:negative regulation of translation"/>
    <property type="evidence" value="ECO:0007669"/>
    <property type="project" value="TreeGrafter"/>
</dbReference>
<dbReference type="InterPro" id="IPR043519">
    <property type="entry name" value="NT_sf"/>
</dbReference>
<sequence>MAMAGTAIPSAQLRLCALISRKEMTSSSATTTTTTGPWACPFVRWVGVGPTSFSLRRSRSSHFLRAKRAGDADKVIDELLKKYGKVVYTNYDTRKPTSPPSRSPSTDDDSESLSFAVALANVANDVKAEDIRVLYVKPLVYWTQFFIIVTAFSNPQINAIGSKMRDIAEEQFNKVATGDAKPNAWTLLDFGDVVVHIFLPQQRTFYNLEEFYGNATPIDLPFDTSSKSSYRSS</sequence>
<dbReference type="Pfam" id="PF02410">
    <property type="entry name" value="RsfS"/>
    <property type="match status" value="1"/>
</dbReference>
<name>A0A9Q0HYS3_9POAL</name>
<evidence type="ECO:0000256" key="4">
    <source>
        <dbReference type="ARBA" id="ARBA00022640"/>
    </source>
</evidence>
<keyword evidence="5" id="KW-0809">Transit peptide</keyword>
<evidence type="ECO:0000313" key="8">
    <source>
        <dbReference type="EMBL" id="KAJ1702568.1"/>
    </source>
</evidence>
<gene>
    <name evidence="8" type="ORF">LUZ63_002347</name>
</gene>
<dbReference type="HAMAP" id="MF_01477">
    <property type="entry name" value="Iojap_RsfS"/>
    <property type="match status" value="1"/>
</dbReference>
<dbReference type="GO" id="GO:0009507">
    <property type="term" value="C:chloroplast"/>
    <property type="evidence" value="ECO:0007669"/>
    <property type="project" value="UniProtKB-SubCell"/>
</dbReference>
<dbReference type="OrthoDB" id="21330at2759"/>
<dbReference type="AlphaFoldDB" id="A0A9Q0HYS3"/>
<dbReference type="PANTHER" id="PTHR21043:SF2">
    <property type="entry name" value="PROTEIN IOJAP, CHLOROPLASTIC"/>
    <property type="match status" value="1"/>
</dbReference>
<evidence type="ECO:0000256" key="7">
    <source>
        <dbReference type="ARBA" id="ARBA00069129"/>
    </source>
</evidence>
<evidence type="ECO:0000256" key="1">
    <source>
        <dbReference type="ARBA" id="ARBA00004229"/>
    </source>
</evidence>
<dbReference type="GO" id="GO:0043023">
    <property type="term" value="F:ribosomal large subunit binding"/>
    <property type="evidence" value="ECO:0007669"/>
    <property type="project" value="TreeGrafter"/>
</dbReference>
<keyword evidence="3" id="KW-0150">Chloroplast</keyword>
<dbReference type="PANTHER" id="PTHR21043">
    <property type="entry name" value="IOJAP SUPERFAMILY ORTHOLOG"/>
    <property type="match status" value="1"/>
</dbReference>
<comment type="subunit">
    <text evidence="6">Interacts with chloroplast ribosomal protein uL14c (rpl14).</text>
</comment>
<organism evidence="8 9">
    <name type="scientific">Rhynchospora breviuscula</name>
    <dbReference type="NCBI Taxonomy" id="2022672"/>
    <lineage>
        <taxon>Eukaryota</taxon>
        <taxon>Viridiplantae</taxon>
        <taxon>Streptophyta</taxon>
        <taxon>Embryophyta</taxon>
        <taxon>Tracheophyta</taxon>
        <taxon>Spermatophyta</taxon>
        <taxon>Magnoliopsida</taxon>
        <taxon>Liliopsida</taxon>
        <taxon>Poales</taxon>
        <taxon>Cyperaceae</taxon>
        <taxon>Cyperoideae</taxon>
        <taxon>Rhynchosporeae</taxon>
        <taxon>Rhynchospora</taxon>
    </lineage>
</organism>
<reference evidence="8" key="1">
    <citation type="journal article" date="2022" name="Cell">
        <title>Repeat-based holocentromeres influence genome architecture and karyotype evolution.</title>
        <authorList>
            <person name="Hofstatter P.G."/>
            <person name="Thangavel G."/>
            <person name="Lux T."/>
            <person name="Neumann P."/>
            <person name="Vondrak T."/>
            <person name="Novak P."/>
            <person name="Zhang M."/>
            <person name="Costa L."/>
            <person name="Castellani M."/>
            <person name="Scott A."/>
            <person name="Toegelov H."/>
            <person name="Fuchs J."/>
            <person name="Mata-Sucre Y."/>
            <person name="Dias Y."/>
            <person name="Vanzela A.L.L."/>
            <person name="Huettel B."/>
            <person name="Almeida C.C.S."/>
            <person name="Simkova H."/>
            <person name="Souza G."/>
            <person name="Pedrosa-Harand A."/>
            <person name="Macas J."/>
            <person name="Mayer K.F.X."/>
            <person name="Houben A."/>
            <person name="Marques A."/>
        </authorList>
    </citation>
    <scope>NUCLEOTIDE SEQUENCE</scope>
    <source>
        <strain evidence="8">RhyBre1mFocal</strain>
    </source>
</reference>
<comment type="subcellular location">
    <subcellularLocation>
        <location evidence="1">Plastid</location>
        <location evidence="1">Chloroplast</location>
    </subcellularLocation>
</comment>
<dbReference type="InterPro" id="IPR004394">
    <property type="entry name" value="Iojap/RsfS/C7orf30"/>
</dbReference>
<dbReference type="FunFam" id="3.30.460.10:FF:000026">
    <property type="entry name" value="Protein Iojap, chloroplastic"/>
    <property type="match status" value="1"/>
</dbReference>
<evidence type="ECO:0000256" key="2">
    <source>
        <dbReference type="ARBA" id="ARBA00010574"/>
    </source>
</evidence>
<comment type="caution">
    <text evidence="8">The sequence shown here is derived from an EMBL/GenBank/DDBJ whole genome shotgun (WGS) entry which is preliminary data.</text>
</comment>
<dbReference type="EMBL" id="JAMQYH010000001">
    <property type="protein sequence ID" value="KAJ1702568.1"/>
    <property type="molecule type" value="Genomic_DNA"/>
</dbReference>
<protein>
    <recommendedName>
        <fullName evidence="7">Protein Iojap, chloroplastic</fullName>
    </recommendedName>
</protein>
<dbReference type="Gene3D" id="3.30.460.10">
    <property type="entry name" value="Beta Polymerase, domain 2"/>
    <property type="match status" value="1"/>
</dbReference>
<accession>A0A9Q0HYS3</accession>
<dbReference type="Proteomes" id="UP001151287">
    <property type="component" value="Unassembled WGS sequence"/>
</dbReference>
<keyword evidence="9" id="KW-1185">Reference proteome</keyword>
<evidence type="ECO:0000256" key="6">
    <source>
        <dbReference type="ARBA" id="ARBA00061915"/>
    </source>
</evidence>
<dbReference type="SUPFAM" id="SSF81301">
    <property type="entry name" value="Nucleotidyltransferase"/>
    <property type="match status" value="1"/>
</dbReference>
<evidence type="ECO:0000256" key="5">
    <source>
        <dbReference type="ARBA" id="ARBA00022946"/>
    </source>
</evidence>
<dbReference type="NCBIfam" id="TIGR00090">
    <property type="entry name" value="rsfS_iojap_ybeB"/>
    <property type="match status" value="1"/>
</dbReference>
<keyword evidence="4" id="KW-0934">Plastid</keyword>